<dbReference type="GO" id="GO:0003676">
    <property type="term" value="F:nucleic acid binding"/>
    <property type="evidence" value="ECO:0007669"/>
    <property type="project" value="InterPro"/>
</dbReference>
<dbReference type="InterPro" id="IPR011545">
    <property type="entry name" value="DEAD/DEAH_box_helicase_dom"/>
</dbReference>
<keyword evidence="5" id="KW-0547">Nucleotide-binding</keyword>
<keyword evidence="8" id="KW-0067">ATP-binding</keyword>
<dbReference type="Proteomes" id="UP000193355">
    <property type="component" value="Unassembled WGS sequence"/>
</dbReference>
<dbReference type="InterPro" id="IPR038257">
    <property type="entry name" value="CRISPR-assoc_Cas3_HD_sf"/>
</dbReference>
<evidence type="ECO:0000256" key="3">
    <source>
        <dbReference type="ARBA" id="ARBA00022722"/>
    </source>
</evidence>
<dbReference type="GO" id="GO:0016787">
    <property type="term" value="F:hydrolase activity"/>
    <property type="evidence" value="ECO:0007669"/>
    <property type="project" value="UniProtKB-KW"/>
</dbReference>
<dbReference type="GO" id="GO:0005524">
    <property type="term" value="F:ATP binding"/>
    <property type="evidence" value="ECO:0007669"/>
    <property type="project" value="UniProtKB-KW"/>
</dbReference>
<evidence type="ECO:0000256" key="6">
    <source>
        <dbReference type="ARBA" id="ARBA00022801"/>
    </source>
</evidence>
<dbReference type="GO" id="GO:0051607">
    <property type="term" value="P:defense response to virus"/>
    <property type="evidence" value="ECO:0007669"/>
    <property type="project" value="UniProtKB-KW"/>
</dbReference>
<dbReference type="InterPro" id="IPR027417">
    <property type="entry name" value="P-loop_NTPase"/>
</dbReference>
<protein>
    <submittedName>
        <fullName evidence="14">CRISPR-associated helicase, Cas3 family</fullName>
    </submittedName>
</protein>
<dbReference type="PROSITE" id="PS51192">
    <property type="entry name" value="HELICASE_ATP_BIND_1"/>
    <property type="match status" value="1"/>
</dbReference>
<name>A0A1X7KSA5_9BACT</name>
<evidence type="ECO:0000256" key="7">
    <source>
        <dbReference type="ARBA" id="ARBA00022806"/>
    </source>
</evidence>
<feature type="domain" description="HD Cas3-type" evidence="13">
    <location>
        <begin position="4"/>
        <end position="227"/>
    </location>
</feature>
<dbReference type="InterPro" id="IPR002464">
    <property type="entry name" value="DNA/RNA_helicase_DEAH_CS"/>
</dbReference>
<dbReference type="NCBIfam" id="TIGR01596">
    <property type="entry name" value="cas3_HD"/>
    <property type="match status" value="1"/>
</dbReference>
<dbReference type="GO" id="GO:0003724">
    <property type="term" value="F:RNA helicase activity"/>
    <property type="evidence" value="ECO:0007669"/>
    <property type="project" value="TreeGrafter"/>
</dbReference>
<dbReference type="Pfam" id="PF00270">
    <property type="entry name" value="DEAD"/>
    <property type="match status" value="1"/>
</dbReference>
<gene>
    <name evidence="14" type="ORF">SAMN06275492_13521</name>
</gene>
<dbReference type="Pfam" id="PF18019">
    <property type="entry name" value="Cas3_HD"/>
    <property type="match status" value="1"/>
</dbReference>
<keyword evidence="4" id="KW-0479">Metal-binding</keyword>
<dbReference type="SMART" id="SM00490">
    <property type="entry name" value="HELICc"/>
    <property type="match status" value="1"/>
</dbReference>
<dbReference type="EMBL" id="FXBB01000035">
    <property type="protein sequence ID" value="SMG44415.1"/>
    <property type="molecule type" value="Genomic_DNA"/>
</dbReference>
<comment type="similarity">
    <text evidence="1">In the N-terminal section; belongs to the CRISPR-associated nuclease Cas3-HD family.</text>
</comment>
<dbReference type="GO" id="GO:0005829">
    <property type="term" value="C:cytosol"/>
    <property type="evidence" value="ECO:0007669"/>
    <property type="project" value="TreeGrafter"/>
</dbReference>
<dbReference type="SUPFAM" id="SSF52540">
    <property type="entry name" value="P-loop containing nucleoside triphosphate hydrolases"/>
    <property type="match status" value="1"/>
</dbReference>
<dbReference type="PROSITE" id="PS00690">
    <property type="entry name" value="DEAH_ATP_HELICASE"/>
    <property type="match status" value="1"/>
</dbReference>
<keyword evidence="3" id="KW-0540">Nuclease</keyword>
<dbReference type="OrthoDB" id="9810236at2"/>
<dbReference type="NCBIfam" id="TIGR01587">
    <property type="entry name" value="cas3_core"/>
    <property type="match status" value="1"/>
</dbReference>
<evidence type="ECO:0000256" key="8">
    <source>
        <dbReference type="ARBA" id="ARBA00022840"/>
    </source>
</evidence>
<dbReference type="Gene3D" id="3.40.50.300">
    <property type="entry name" value="P-loop containing nucleotide triphosphate hydrolases"/>
    <property type="match status" value="2"/>
</dbReference>
<proteinExistence type="inferred from homology"/>
<keyword evidence="6" id="KW-0378">Hydrolase</keyword>
<dbReference type="InterPro" id="IPR050079">
    <property type="entry name" value="DEAD_box_RNA_helicase"/>
</dbReference>
<dbReference type="InterPro" id="IPR006483">
    <property type="entry name" value="CRISPR-assoc_Cas3_HD"/>
</dbReference>
<dbReference type="Gene3D" id="1.10.3210.30">
    <property type="match status" value="1"/>
</dbReference>
<dbReference type="PANTHER" id="PTHR47959:SF16">
    <property type="entry name" value="CRISPR-ASSOCIATED NUCLEASE_HELICASE CAS3-RELATED"/>
    <property type="match status" value="1"/>
</dbReference>
<dbReference type="PROSITE" id="PS51194">
    <property type="entry name" value="HELICASE_CTER"/>
    <property type="match status" value="1"/>
</dbReference>
<evidence type="ECO:0000313" key="15">
    <source>
        <dbReference type="Proteomes" id="UP000193355"/>
    </source>
</evidence>
<evidence type="ECO:0000256" key="9">
    <source>
        <dbReference type="ARBA" id="ARBA00023118"/>
    </source>
</evidence>
<dbReference type="AlphaFoldDB" id="A0A1X7KSA5"/>
<keyword evidence="9" id="KW-0051">Antiviral defense</keyword>
<reference evidence="15" key="1">
    <citation type="submission" date="2017-04" db="EMBL/GenBank/DDBJ databases">
        <authorList>
            <person name="Varghese N."/>
            <person name="Submissions S."/>
        </authorList>
    </citation>
    <scope>NUCLEOTIDE SEQUENCE [LARGE SCALE GENOMIC DNA]</scope>
    <source>
        <strain evidence="15">USBA 82</strain>
    </source>
</reference>
<evidence type="ECO:0000256" key="4">
    <source>
        <dbReference type="ARBA" id="ARBA00022723"/>
    </source>
</evidence>
<evidence type="ECO:0000256" key="1">
    <source>
        <dbReference type="ARBA" id="ARBA00006847"/>
    </source>
</evidence>
<dbReference type="InterPro" id="IPR001650">
    <property type="entry name" value="Helicase_C-like"/>
</dbReference>
<evidence type="ECO:0000256" key="2">
    <source>
        <dbReference type="ARBA" id="ARBA00009046"/>
    </source>
</evidence>
<dbReference type="InterPro" id="IPR014001">
    <property type="entry name" value="Helicase_ATP-bd"/>
</dbReference>
<dbReference type="InterPro" id="IPR054712">
    <property type="entry name" value="Cas3-like_dom"/>
</dbReference>
<dbReference type="STRING" id="561720.SAMN06275492_13521"/>
<evidence type="ECO:0000313" key="14">
    <source>
        <dbReference type="EMBL" id="SMG44415.1"/>
    </source>
</evidence>
<comment type="similarity">
    <text evidence="10">Belongs to the DEAD box helicase family.</text>
</comment>
<dbReference type="RefSeq" id="WP_085545368.1">
    <property type="nucleotide sequence ID" value="NZ_FXBB01000035.1"/>
</dbReference>
<comment type="similarity">
    <text evidence="2">In the central section; belongs to the CRISPR-associated helicase Cas3 family.</text>
</comment>
<dbReference type="CDD" id="cd09641">
    <property type="entry name" value="Cas3''_I"/>
    <property type="match status" value="1"/>
</dbReference>
<dbReference type="SMART" id="SM00487">
    <property type="entry name" value="DEXDc"/>
    <property type="match status" value="1"/>
</dbReference>
<feature type="domain" description="Helicase ATP-binding" evidence="11">
    <location>
        <begin position="268"/>
        <end position="453"/>
    </location>
</feature>
<dbReference type="PANTHER" id="PTHR47959">
    <property type="entry name" value="ATP-DEPENDENT RNA HELICASE RHLE-RELATED"/>
    <property type="match status" value="1"/>
</dbReference>
<dbReference type="PROSITE" id="PS51643">
    <property type="entry name" value="HD_CAS3"/>
    <property type="match status" value="1"/>
</dbReference>
<accession>A0A1X7KSA5</accession>
<evidence type="ECO:0000259" key="13">
    <source>
        <dbReference type="PROSITE" id="PS51643"/>
    </source>
</evidence>
<keyword evidence="15" id="KW-1185">Reference proteome</keyword>
<dbReference type="InterPro" id="IPR006474">
    <property type="entry name" value="Helicase_Cas3_CRISPR-ass_core"/>
</dbReference>
<organism evidence="14 15">
    <name type="scientific">Dethiosulfovibrio salsuginis</name>
    <dbReference type="NCBI Taxonomy" id="561720"/>
    <lineage>
        <taxon>Bacteria</taxon>
        <taxon>Thermotogati</taxon>
        <taxon>Synergistota</taxon>
        <taxon>Synergistia</taxon>
        <taxon>Synergistales</taxon>
        <taxon>Dethiosulfovibrionaceae</taxon>
        <taxon>Dethiosulfovibrio</taxon>
    </lineage>
</organism>
<sequence>MIWYAKPDQTYRQHLMATFDGWRSIMERHRGPLDRLEGLYGIPSRSLMAWSLLALSLHDLGKLSEPFQRRMEAVRAGRRCTDENYRHEMLSLPWVFRAEAAIWKDLNLPNFPLASLAVLGHHLPVDSELSRFDRERRWAENSSKDDPEIYPDGADHGLDIAKEMFDRMGYVFPDFSPPQKWVPYGESYRLMGKQLPLLMERGLGGNWAMARDLLVFIKGSLCTADWLGSAGKVLAPAVRCDEKSLGEVVRARCENRGTAFTGFRPFQVEMGSIDGNGLVVAPTGSGKTEGSLLWALNKLGQEDRRILYLLPTRNTATAMWRRLGDIFGEDNVGLAHSTAFLDRQGEDEPDDGKSRLESLQDGVFIKPITVGTVDQLLSCSFSWGRWPMKEFFASNGAIILDEIHCYDGWTMGLISSAIDRFSRTGAEFLVMTATMPMSAQNFFSRRLGAPVLRGLVTSPDRSVSVRDLPLDDPSVLDDIRKSVSMGKKTMVVANSIDLCQRITRELGDLSPLCLHSRFIMKDRVELERKVEGASLLIATQVVEVSLDLDYDVLFTECAPPDCLIQRFGRINRRGREGVVGEIVVLRYSDVACKIYSDDGGGRILERTIEELPLGIDGLVDRVYGEISPEDVPRYRDGKLKGDESAKDLLGVWDSAGREKDQKTRISSYPTVTVIPQSLFDVIAEIPLPQWRRYSLDVPVWYAKDHSSAHRGQILCDMTYDPFLGGILEPSIESCFA</sequence>
<dbReference type="GO" id="GO:0004518">
    <property type="term" value="F:nuclease activity"/>
    <property type="evidence" value="ECO:0007669"/>
    <property type="project" value="UniProtKB-KW"/>
</dbReference>
<evidence type="ECO:0000259" key="12">
    <source>
        <dbReference type="PROSITE" id="PS51194"/>
    </source>
</evidence>
<evidence type="ECO:0000256" key="10">
    <source>
        <dbReference type="ARBA" id="ARBA00038437"/>
    </source>
</evidence>
<keyword evidence="7" id="KW-0347">Helicase</keyword>
<dbReference type="Pfam" id="PF22590">
    <property type="entry name" value="Cas3-like_C_2"/>
    <property type="match status" value="1"/>
</dbReference>
<feature type="domain" description="Helicase C-terminal" evidence="12">
    <location>
        <begin position="475"/>
        <end position="619"/>
    </location>
</feature>
<dbReference type="GO" id="GO:0046872">
    <property type="term" value="F:metal ion binding"/>
    <property type="evidence" value="ECO:0007669"/>
    <property type="project" value="UniProtKB-KW"/>
</dbReference>
<evidence type="ECO:0000256" key="5">
    <source>
        <dbReference type="ARBA" id="ARBA00022741"/>
    </source>
</evidence>
<evidence type="ECO:0000259" key="11">
    <source>
        <dbReference type="PROSITE" id="PS51192"/>
    </source>
</evidence>